<comment type="similarity">
    <text evidence="5">Belongs to the HIPP family.</text>
</comment>
<evidence type="ECO:0000256" key="4">
    <source>
        <dbReference type="ARBA" id="ARBA00023289"/>
    </source>
</evidence>
<dbReference type="GO" id="GO:0046872">
    <property type="term" value="F:metal ion binding"/>
    <property type="evidence" value="ECO:0007669"/>
    <property type="project" value="UniProtKB-KW"/>
</dbReference>
<keyword evidence="2" id="KW-0479">Metal-binding</keyword>
<feature type="domain" description="HMA" evidence="6">
    <location>
        <begin position="89"/>
        <end position="152"/>
    </location>
</feature>
<reference evidence="7" key="2">
    <citation type="submission" date="2021-03" db="UniProtKB">
        <authorList>
            <consortium name="EnsemblPlants"/>
        </authorList>
    </citation>
    <scope>IDENTIFICATION</scope>
</reference>
<evidence type="ECO:0000313" key="7">
    <source>
        <dbReference type="EnsemblPlants" id="AUR62021116-RA:cds"/>
    </source>
</evidence>
<dbReference type="PANTHER" id="PTHR45811:SF49">
    <property type="entry name" value="OS04G0667600 PROTEIN"/>
    <property type="match status" value="1"/>
</dbReference>
<dbReference type="Gene3D" id="3.30.70.100">
    <property type="match status" value="2"/>
</dbReference>
<evidence type="ECO:0000313" key="8">
    <source>
        <dbReference type="Proteomes" id="UP000596660"/>
    </source>
</evidence>
<name>A0A803M065_CHEQI</name>
<keyword evidence="8" id="KW-1185">Reference proteome</keyword>
<dbReference type="Pfam" id="PF00403">
    <property type="entry name" value="HMA"/>
    <property type="match status" value="1"/>
</dbReference>
<sequence length="219" mass="24889">MDMKEKKLTVVGEMDPVDVMKKLRKKYSAKIISVGPAKEPEKPKEVTKKPVKPKVVVPVVDYVNAMHAHNTYYTPYTDPCYSRYKGYTRSKLVVKLDIQDDNNKQNAIKLVSSIPGIDSISMNMNEKKLTVIGDMDPLAVVKKLRKNYYTDIVTVGPAKEPEKPKNPEEPNTVVQVSDFIHAMQAHNSYTNSYYNYPLYSRYNGYARSVEEDPNGCVIC</sequence>
<organism evidence="7 8">
    <name type="scientific">Chenopodium quinoa</name>
    <name type="common">Quinoa</name>
    <dbReference type="NCBI Taxonomy" id="63459"/>
    <lineage>
        <taxon>Eukaryota</taxon>
        <taxon>Viridiplantae</taxon>
        <taxon>Streptophyta</taxon>
        <taxon>Embryophyta</taxon>
        <taxon>Tracheophyta</taxon>
        <taxon>Spermatophyta</taxon>
        <taxon>Magnoliopsida</taxon>
        <taxon>eudicotyledons</taxon>
        <taxon>Gunneridae</taxon>
        <taxon>Pentapetalae</taxon>
        <taxon>Caryophyllales</taxon>
        <taxon>Chenopodiaceae</taxon>
        <taxon>Chenopodioideae</taxon>
        <taxon>Atripliceae</taxon>
        <taxon>Chenopodium</taxon>
    </lineage>
</organism>
<dbReference type="AlphaFoldDB" id="A0A803M065"/>
<dbReference type="PROSITE" id="PS50846">
    <property type="entry name" value="HMA_2"/>
    <property type="match status" value="1"/>
</dbReference>
<keyword evidence="1" id="KW-0488">Methylation</keyword>
<reference evidence="7" key="1">
    <citation type="journal article" date="2017" name="Nature">
        <title>The genome of Chenopodium quinoa.</title>
        <authorList>
            <person name="Jarvis D.E."/>
            <person name="Ho Y.S."/>
            <person name="Lightfoot D.J."/>
            <person name="Schmoeckel S.M."/>
            <person name="Li B."/>
            <person name="Borm T.J.A."/>
            <person name="Ohyanagi H."/>
            <person name="Mineta K."/>
            <person name="Michell C.T."/>
            <person name="Saber N."/>
            <person name="Kharbatia N.M."/>
            <person name="Rupper R.R."/>
            <person name="Sharp A.R."/>
            <person name="Dally N."/>
            <person name="Boughton B.A."/>
            <person name="Woo Y.H."/>
            <person name="Gao G."/>
            <person name="Schijlen E.G.W.M."/>
            <person name="Guo X."/>
            <person name="Momin A.A."/>
            <person name="Negrao S."/>
            <person name="Al-Babili S."/>
            <person name="Gehring C."/>
            <person name="Roessner U."/>
            <person name="Jung C."/>
            <person name="Murphy K."/>
            <person name="Arold S.T."/>
            <person name="Gojobori T."/>
            <person name="van der Linden C.G."/>
            <person name="van Loo E.N."/>
            <person name="Jellen E.N."/>
            <person name="Maughan P.J."/>
            <person name="Tester M."/>
        </authorList>
    </citation>
    <scope>NUCLEOTIDE SEQUENCE [LARGE SCALE GENOMIC DNA]</scope>
    <source>
        <strain evidence="7">cv. PI 614886</strain>
    </source>
</reference>
<dbReference type="SUPFAM" id="SSF55008">
    <property type="entry name" value="HMA, heavy metal-associated domain"/>
    <property type="match status" value="1"/>
</dbReference>
<proteinExistence type="inferred from homology"/>
<accession>A0A803M065</accession>
<dbReference type="PANTHER" id="PTHR45811">
    <property type="entry name" value="COPPER TRANSPORT PROTEIN FAMILY-RELATED"/>
    <property type="match status" value="1"/>
</dbReference>
<dbReference type="InterPro" id="IPR006121">
    <property type="entry name" value="HMA_dom"/>
</dbReference>
<keyword evidence="4" id="KW-0636">Prenylation</keyword>
<evidence type="ECO:0000259" key="6">
    <source>
        <dbReference type="PROSITE" id="PS50846"/>
    </source>
</evidence>
<dbReference type="InterPro" id="IPR036163">
    <property type="entry name" value="HMA_dom_sf"/>
</dbReference>
<protein>
    <recommendedName>
        <fullName evidence="6">HMA domain-containing protein</fullName>
    </recommendedName>
</protein>
<dbReference type="InterPro" id="IPR051863">
    <property type="entry name" value="HIPP"/>
</dbReference>
<dbReference type="Proteomes" id="UP000596660">
    <property type="component" value="Unplaced"/>
</dbReference>
<evidence type="ECO:0000256" key="5">
    <source>
        <dbReference type="ARBA" id="ARBA00024045"/>
    </source>
</evidence>
<evidence type="ECO:0000256" key="1">
    <source>
        <dbReference type="ARBA" id="ARBA00022481"/>
    </source>
</evidence>
<dbReference type="Gramene" id="AUR62021116-RA">
    <property type="protein sequence ID" value="AUR62021116-RA:cds"/>
    <property type="gene ID" value="AUR62021116"/>
</dbReference>
<evidence type="ECO:0000256" key="3">
    <source>
        <dbReference type="ARBA" id="ARBA00023288"/>
    </source>
</evidence>
<dbReference type="EnsemblPlants" id="AUR62021116-RA">
    <property type="protein sequence ID" value="AUR62021116-RA:cds"/>
    <property type="gene ID" value="AUR62021116"/>
</dbReference>
<evidence type="ECO:0000256" key="2">
    <source>
        <dbReference type="ARBA" id="ARBA00022723"/>
    </source>
</evidence>
<keyword evidence="3" id="KW-0449">Lipoprotein</keyword>